<dbReference type="Gene3D" id="1.10.1740.10">
    <property type="match status" value="1"/>
</dbReference>
<dbReference type="InterPro" id="IPR013249">
    <property type="entry name" value="RNA_pol_sigma70_r4_t2"/>
</dbReference>
<dbReference type="Proteomes" id="UP001501407">
    <property type="component" value="Unassembled WGS sequence"/>
</dbReference>
<dbReference type="PANTHER" id="PTHR47756:SF2">
    <property type="entry name" value="BLL6612 PROTEIN"/>
    <property type="match status" value="1"/>
</dbReference>
<comment type="similarity">
    <text evidence="1 5">Belongs to the sigma-70 factor family. ECF subfamily.</text>
</comment>
<evidence type="ECO:0000313" key="10">
    <source>
        <dbReference type="Proteomes" id="UP001501407"/>
    </source>
</evidence>
<proteinExistence type="inferred from homology"/>
<gene>
    <name evidence="9" type="ORF">GCM10025760_02820</name>
</gene>
<keyword evidence="2 5" id="KW-0805">Transcription regulation</keyword>
<dbReference type="InterPro" id="IPR013324">
    <property type="entry name" value="RNA_pol_sigma_r3/r4-like"/>
</dbReference>
<evidence type="ECO:0000256" key="2">
    <source>
        <dbReference type="ARBA" id="ARBA00023015"/>
    </source>
</evidence>
<evidence type="ECO:0000259" key="6">
    <source>
        <dbReference type="Pfam" id="PF04542"/>
    </source>
</evidence>
<comment type="caution">
    <text evidence="9">The sequence shown here is derived from an EMBL/GenBank/DDBJ whole genome shotgun (WGS) entry which is preliminary data.</text>
</comment>
<dbReference type="PANTHER" id="PTHR47756">
    <property type="entry name" value="BLL6612 PROTEIN-RELATED"/>
    <property type="match status" value="1"/>
</dbReference>
<evidence type="ECO:0000256" key="4">
    <source>
        <dbReference type="ARBA" id="ARBA00023163"/>
    </source>
</evidence>
<dbReference type="Pfam" id="PF08281">
    <property type="entry name" value="Sigma70_r4_2"/>
    <property type="match status" value="1"/>
</dbReference>
<keyword evidence="3 5" id="KW-0731">Sigma factor</keyword>
<evidence type="ECO:0000256" key="3">
    <source>
        <dbReference type="ARBA" id="ARBA00023082"/>
    </source>
</evidence>
<evidence type="ECO:0000256" key="1">
    <source>
        <dbReference type="ARBA" id="ARBA00010641"/>
    </source>
</evidence>
<dbReference type="PROSITE" id="PS01063">
    <property type="entry name" value="SIGMA70_ECF"/>
    <property type="match status" value="1"/>
</dbReference>
<protein>
    <recommendedName>
        <fullName evidence="5">RNA polymerase sigma factor</fullName>
    </recommendedName>
</protein>
<dbReference type="EMBL" id="BAABKZ010000001">
    <property type="protein sequence ID" value="GAA5084704.1"/>
    <property type="molecule type" value="Genomic_DNA"/>
</dbReference>
<dbReference type="Pfam" id="PF04542">
    <property type="entry name" value="Sigma70_r2"/>
    <property type="match status" value="1"/>
</dbReference>
<feature type="domain" description="RNA polymerase sigma-70 region 2" evidence="6">
    <location>
        <begin position="10"/>
        <end position="71"/>
    </location>
</feature>
<accession>A0ABP9LSW8</accession>
<evidence type="ECO:0000259" key="8">
    <source>
        <dbReference type="Pfam" id="PF20239"/>
    </source>
</evidence>
<feature type="domain" description="RNA polymerase sigma factor 70 region 4 type 2" evidence="7">
    <location>
        <begin position="111"/>
        <end position="160"/>
    </location>
</feature>
<dbReference type="NCBIfam" id="TIGR02937">
    <property type="entry name" value="sigma70-ECF"/>
    <property type="match status" value="1"/>
</dbReference>
<dbReference type="InterPro" id="IPR013325">
    <property type="entry name" value="RNA_pol_sigma_r2"/>
</dbReference>
<evidence type="ECO:0000259" key="7">
    <source>
        <dbReference type="Pfam" id="PF08281"/>
    </source>
</evidence>
<dbReference type="InterPro" id="IPR036388">
    <property type="entry name" value="WH-like_DNA-bd_sf"/>
</dbReference>
<dbReference type="SUPFAM" id="SSF88659">
    <property type="entry name" value="Sigma3 and sigma4 domains of RNA polymerase sigma factors"/>
    <property type="match status" value="1"/>
</dbReference>
<keyword evidence="10" id="KW-1185">Reference proteome</keyword>
<dbReference type="InterPro" id="IPR000838">
    <property type="entry name" value="RNA_pol_sigma70_ECF_CS"/>
</dbReference>
<feature type="domain" description="DUF6596" evidence="8">
    <location>
        <begin position="178"/>
        <end position="278"/>
    </location>
</feature>
<keyword evidence="4 5" id="KW-0804">Transcription</keyword>
<keyword evidence="5" id="KW-0238">DNA-binding</keyword>
<organism evidence="9 10">
    <name type="scientific">Microbacterium yannicii</name>
    <dbReference type="NCBI Taxonomy" id="671622"/>
    <lineage>
        <taxon>Bacteria</taxon>
        <taxon>Bacillati</taxon>
        <taxon>Actinomycetota</taxon>
        <taxon>Actinomycetes</taxon>
        <taxon>Micrococcales</taxon>
        <taxon>Microbacteriaceae</taxon>
        <taxon>Microbacterium</taxon>
    </lineage>
</organism>
<evidence type="ECO:0000313" key="9">
    <source>
        <dbReference type="EMBL" id="GAA5084704.1"/>
    </source>
</evidence>
<dbReference type="Pfam" id="PF20239">
    <property type="entry name" value="DUF6596"/>
    <property type="match status" value="1"/>
</dbReference>
<dbReference type="InterPro" id="IPR014284">
    <property type="entry name" value="RNA_pol_sigma-70_dom"/>
</dbReference>
<dbReference type="SUPFAM" id="SSF88946">
    <property type="entry name" value="Sigma2 domain of RNA polymerase sigma factors"/>
    <property type="match status" value="1"/>
</dbReference>
<evidence type="ECO:0000256" key="5">
    <source>
        <dbReference type="RuleBase" id="RU000716"/>
    </source>
</evidence>
<sequence>MEAVWRDESARIVSALTRHTGDFAWAEDLAQEALVEALASWPAGGIPDNPGAWLMSVAKRRAIDGWRRRERLTQREPLFVTEALQREAVDSVPDQADPDHIDDDILRLVFVACHPVLPAQARLALTLRTVAGLTTEQIARALLMTVPTVQQRIVRAKRALADEGVAFEVPDRSERPARLASVLQVIYLLFTEGYSATEGEGLVRVDVAREAVRLGRQLAALMPHEPEIWSLIALMEFQSSRFSARIDADGMPLTLEEQDRRRWDRSAIARGNEAMTRALPAPPFGDGAGTAAAPEAAMRTAQTRGRGVGYYGLQAAIAQCHAVAPAFTATDWDRILRLYDALYTLAPSPVVRLNRAVALSMTAGPEQALAEVDALADELAGFRPLPAVRGELLERLGETDAAAAAFLEAAGLPGNDAETALLRRRAARAASSAPDPT</sequence>
<name>A0ABP9LSW8_9MICO</name>
<dbReference type="InterPro" id="IPR007627">
    <property type="entry name" value="RNA_pol_sigma70_r2"/>
</dbReference>
<dbReference type="Gene3D" id="1.10.10.10">
    <property type="entry name" value="Winged helix-like DNA-binding domain superfamily/Winged helix DNA-binding domain"/>
    <property type="match status" value="1"/>
</dbReference>
<reference evidence="10" key="1">
    <citation type="journal article" date="2019" name="Int. J. Syst. Evol. Microbiol.">
        <title>The Global Catalogue of Microorganisms (GCM) 10K type strain sequencing project: providing services to taxonomists for standard genome sequencing and annotation.</title>
        <authorList>
            <consortium name="The Broad Institute Genomics Platform"/>
            <consortium name="The Broad Institute Genome Sequencing Center for Infectious Disease"/>
            <person name="Wu L."/>
            <person name="Ma J."/>
        </authorList>
    </citation>
    <scope>NUCLEOTIDE SEQUENCE [LARGE SCALE GENOMIC DNA]</scope>
    <source>
        <strain evidence="10">JCM 18959</strain>
    </source>
</reference>
<dbReference type="InterPro" id="IPR046531">
    <property type="entry name" value="DUF6596"/>
</dbReference>